<accession>C5C3Z7</accession>
<dbReference type="Gene3D" id="1.10.10.10">
    <property type="entry name" value="Winged helix-like DNA-binding domain superfamily/Winged helix DNA-binding domain"/>
    <property type="match status" value="1"/>
</dbReference>
<feature type="region of interest" description="Disordered" evidence="2">
    <location>
        <begin position="377"/>
        <end position="406"/>
    </location>
</feature>
<dbReference type="InterPro" id="IPR043129">
    <property type="entry name" value="ATPase_NBD"/>
</dbReference>
<feature type="compositionally biased region" description="Low complexity" evidence="2">
    <location>
        <begin position="377"/>
        <end position="390"/>
    </location>
</feature>
<dbReference type="InterPro" id="IPR036390">
    <property type="entry name" value="WH_DNA-bd_sf"/>
</dbReference>
<reference evidence="4 5" key="1">
    <citation type="journal article" date="2009" name="Stand. Genomic Sci.">
        <title>Complete genome sequence of Beutenbergia cavernae type strain (HKI 0122).</title>
        <authorList>
            <person name="Land M."/>
            <person name="Pukall R."/>
            <person name="Abt B."/>
            <person name="Goker M."/>
            <person name="Rohde M."/>
            <person name="Glavina Del Rio T."/>
            <person name="Tice H."/>
            <person name="Copeland A."/>
            <person name="Cheng J.F."/>
            <person name="Lucas S."/>
            <person name="Chen F."/>
            <person name="Nolan M."/>
            <person name="Bruce D."/>
            <person name="Goodwin L."/>
            <person name="Pitluck S."/>
            <person name="Ivanova N."/>
            <person name="Mavromatis K."/>
            <person name="Ovchinnikova G."/>
            <person name="Pati A."/>
            <person name="Chen A."/>
            <person name="Palaniappan K."/>
            <person name="Hauser L."/>
            <person name="Chang Y.J."/>
            <person name="Jefferies C.C."/>
            <person name="Saunders E."/>
            <person name="Brettin T."/>
            <person name="Detter J.C."/>
            <person name="Han C."/>
            <person name="Chain P."/>
            <person name="Bristow J."/>
            <person name="Eisen J.A."/>
            <person name="Markowitz V."/>
            <person name="Hugenholtz P."/>
            <person name="Kyrpides N.C."/>
            <person name="Klenk H.P."/>
            <person name="Lapidus A."/>
        </authorList>
    </citation>
    <scope>NUCLEOTIDE SEQUENCE [LARGE SCALE GENOMIC DNA]</scope>
    <source>
        <strain evidence="5">ATCC BAA-8 / DSM 12333 / NBRC 16432</strain>
    </source>
</reference>
<dbReference type="KEGG" id="bcv:Bcav_1654"/>
<dbReference type="GO" id="GO:0003700">
    <property type="term" value="F:DNA-binding transcription factor activity"/>
    <property type="evidence" value="ECO:0007669"/>
    <property type="project" value="InterPro"/>
</dbReference>
<dbReference type="Gene3D" id="3.30.420.40">
    <property type="match status" value="3"/>
</dbReference>
<dbReference type="SUPFAM" id="SSF46785">
    <property type="entry name" value="Winged helix' DNA-binding domain"/>
    <property type="match status" value="1"/>
</dbReference>
<comment type="similarity">
    <text evidence="1">Belongs to the ROK (NagC/XylR) family.</text>
</comment>
<evidence type="ECO:0000313" key="4">
    <source>
        <dbReference type="EMBL" id="ACQ79910.1"/>
    </source>
</evidence>
<evidence type="ECO:0000259" key="3">
    <source>
        <dbReference type="Pfam" id="PF12802"/>
    </source>
</evidence>
<dbReference type="CDD" id="cd23763">
    <property type="entry name" value="ASKHA_ATPase_ROK"/>
    <property type="match status" value="1"/>
</dbReference>
<dbReference type="InterPro" id="IPR036388">
    <property type="entry name" value="WH-like_DNA-bd_sf"/>
</dbReference>
<proteinExistence type="inferred from homology"/>
<dbReference type="STRING" id="471853.Bcav_1654"/>
<evidence type="ECO:0000313" key="5">
    <source>
        <dbReference type="Proteomes" id="UP000007962"/>
    </source>
</evidence>
<dbReference type="HOGENOM" id="CLU_036604_13_3_11"/>
<dbReference type="PANTHER" id="PTHR18964:SF149">
    <property type="entry name" value="BIFUNCTIONAL UDP-N-ACETYLGLUCOSAMINE 2-EPIMERASE_N-ACETYLMANNOSAMINE KINASE"/>
    <property type="match status" value="1"/>
</dbReference>
<dbReference type="EMBL" id="CP001618">
    <property type="protein sequence ID" value="ACQ79910.1"/>
    <property type="molecule type" value="Genomic_DNA"/>
</dbReference>
<dbReference type="AlphaFoldDB" id="C5C3Z7"/>
<protein>
    <submittedName>
        <fullName evidence="4">ROK family protein</fullName>
    </submittedName>
</protein>
<dbReference type="Proteomes" id="UP000007962">
    <property type="component" value="Chromosome"/>
</dbReference>
<dbReference type="SUPFAM" id="SSF53067">
    <property type="entry name" value="Actin-like ATPase domain"/>
    <property type="match status" value="1"/>
</dbReference>
<dbReference type="PANTHER" id="PTHR18964">
    <property type="entry name" value="ROK (REPRESSOR, ORF, KINASE) FAMILY"/>
    <property type="match status" value="1"/>
</dbReference>
<organism evidence="4 5">
    <name type="scientific">Beutenbergia cavernae (strain ATCC BAA-8 / DSM 12333 / CCUG 43141 / JCM 11478 / NBRC 16432 / NCIMB 13614 / HKI 0122)</name>
    <dbReference type="NCBI Taxonomy" id="471853"/>
    <lineage>
        <taxon>Bacteria</taxon>
        <taxon>Bacillati</taxon>
        <taxon>Actinomycetota</taxon>
        <taxon>Actinomycetes</taxon>
        <taxon>Micrococcales</taxon>
        <taxon>Beutenbergiaceae</taxon>
        <taxon>Beutenbergia</taxon>
    </lineage>
</organism>
<dbReference type="InterPro" id="IPR000835">
    <property type="entry name" value="HTH_MarR-typ"/>
</dbReference>
<dbReference type="eggNOG" id="COG1940">
    <property type="taxonomic scope" value="Bacteria"/>
</dbReference>
<name>C5C3Z7_BEUC1</name>
<dbReference type="Pfam" id="PF00480">
    <property type="entry name" value="ROK"/>
    <property type="match status" value="2"/>
</dbReference>
<feature type="domain" description="HTH marR-type" evidence="3">
    <location>
        <begin position="19"/>
        <end position="61"/>
    </location>
</feature>
<dbReference type="Pfam" id="PF12802">
    <property type="entry name" value="MarR_2"/>
    <property type="match status" value="1"/>
</dbReference>
<keyword evidence="5" id="KW-1185">Reference proteome</keyword>
<dbReference type="eggNOG" id="COG1846">
    <property type="taxonomic scope" value="Bacteria"/>
</dbReference>
<sequence>MRDVTAARPSAERAANTDRVLAALAPDLSLTQTELREATGLSRPTLAAILRELLAEGWIVAVAPTSRAGAAGAGRPARSFRIDPDAITVAGVDVGLHAVRVVVADATGARLHAVHVDVAPDAAGAERLTLVQQAIAGAARATGRDVSALAAICVGVPGIVDAAGRIRRSSVIADWSGFDVGRAIGRWAGCPVDVVNDANLAAVGEHWTGAARMCDDVVYLHLGRRTSAGLLLDGRVHPGRTGAAGEIGSIPALFLDTPSVLIEPDAAQDDPRIPEVFTAAAAGDEGAAARVEEFGRRVAESVEMLTKILDPDVVVLGGGLSRAGAALLDVVTRHVAFVDGVAPPVVLGALADEAVTSGGVRRALLLAAREEPLLRPLLAAGTARTTRPPADVGGREPETTAPERSA</sequence>
<dbReference type="InterPro" id="IPR000600">
    <property type="entry name" value="ROK"/>
</dbReference>
<evidence type="ECO:0000256" key="2">
    <source>
        <dbReference type="SAM" id="MobiDB-lite"/>
    </source>
</evidence>
<gene>
    <name evidence="4" type="ordered locus">Bcav_1654</name>
</gene>
<evidence type="ECO:0000256" key="1">
    <source>
        <dbReference type="ARBA" id="ARBA00006479"/>
    </source>
</evidence>